<accession>A0A8H9IJB3</accession>
<dbReference type="AlphaFoldDB" id="A0A8H9IJB3"/>
<dbReference type="Gene3D" id="3.40.50.150">
    <property type="entry name" value="Vaccinia Virus protein VP39"/>
    <property type="match status" value="1"/>
</dbReference>
<keyword evidence="1" id="KW-0808">Transferase</keyword>
<proteinExistence type="predicted"/>
<comment type="caution">
    <text evidence="1">The sequence shown here is derived from an EMBL/GenBank/DDBJ whole genome shotgun (WGS) entry which is preliminary data.</text>
</comment>
<organism evidence="1 2">
    <name type="scientific">Alcaligenes pakistanensis</name>
    <dbReference type="NCBI Taxonomy" id="1482717"/>
    <lineage>
        <taxon>Bacteria</taxon>
        <taxon>Pseudomonadati</taxon>
        <taxon>Pseudomonadota</taxon>
        <taxon>Betaproteobacteria</taxon>
        <taxon>Burkholderiales</taxon>
        <taxon>Alcaligenaceae</taxon>
        <taxon>Alcaligenes</taxon>
    </lineage>
</organism>
<reference evidence="2" key="1">
    <citation type="journal article" date="2019" name="Int. J. Syst. Evol. Microbiol.">
        <title>The Global Catalogue of Microorganisms (GCM) 10K type strain sequencing project: providing services to taxonomists for standard genome sequencing and annotation.</title>
        <authorList>
            <consortium name="The Broad Institute Genomics Platform"/>
            <consortium name="The Broad Institute Genome Sequencing Center for Infectious Disease"/>
            <person name="Wu L."/>
            <person name="Ma J."/>
        </authorList>
    </citation>
    <scope>NUCLEOTIDE SEQUENCE [LARGE SCALE GENOMIC DNA]</scope>
    <source>
        <strain evidence="2">KCTC 42083</strain>
    </source>
</reference>
<dbReference type="EMBL" id="BMZN01000004">
    <property type="protein sequence ID" value="GHC52652.1"/>
    <property type="molecule type" value="Genomic_DNA"/>
</dbReference>
<keyword evidence="2" id="KW-1185">Reference proteome</keyword>
<dbReference type="SUPFAM" id="SSF53335">
    <property type="entry name" value="S-adenosyl-L-methionine-dependent methyltransferases"/>
    <property type="match status" value="1"/>
</dbReference>
<gene>
    <name evidence="1" type="ORF">GCM10010096_26020</name>
</gene>
<name>A0A8H9IJB3_9BURK</name>
<dbReference type="GO" id="GO:0008168">
    <property type="term" value="F:methyltransferase activity"/>
    <property type="evidence" value="ECO:0007669"/>
    <property type="project" value="UniProtKB-KW"/>
</dbReference>
<evidence type="ECO:0000313" key="2">
    <source>
        <dbReference type="Proteomes" id="UP000608923"/>
    </source>
</evidence>
<keyword evidence="1" id="KW-0489">Methyltransferase</keyword>
<dbReference type="RefSeq" id="WP_189392997.1">
    <property type="nucleotide sequence ID" value="NZ_BMZN01000004.1"/>
</dbReference>
<protein>
    <submittedName>
        <fullName evidence="1">Methyltransferase</fullName>
    </submittedName>
</protein>
<dbReference type="GO" id="GO:0032259">
    <property type="term" value="P:methylation"/>
    <property type="evidence" value="ECO:0007669"/>
    <property type="project" value="UniProtKB-KW"/>
</dbReference>
<sequence length="157" mass="18303">MTQLVLDPCCGGRMMWFNRQDQRALFGDIRSENHALCDGRAFNITPDLNMDFRAMPFPDESFRLVCFDPPHLRHAGRGSWLRAKYGILSDDWQDDLRRGFAECFRVLKPEGVLIFKWNEIQIPTRQILKLTPHKPLFGHPSGKRADTHWITFMKGQS</sequence>
<evidence type="ECO:0000313" key="1">
    <source>
        <dbReference type="EMBL" id="GHC52652.1"/>
    </source>
</evidence>
<dbReference type="Proteomes" id="UP000608923">
    <property type="component" value="Unassembled WGS sequence"/>
</dbReference>
<dbReference type="InterPro" id="IPR029063">
    <property type="entry name" value="SAM-dependent_MTases_sf"/>
</dbReference>